<dbReference type="InterPro" id="IPR000182">
    <property type="entry name" value="GNAT_dom"/>
</dbReference>
<evidence type="ECO:0000313" key="2">
    <source>
        <dbReference type="EMBL" id="BAY19893.1"/>
    </source>
</evidence>
<protein>
    <recommendedName>
        <fullName evidence="1">N-acetyltransferase domain-containing protein</fullName>
    </recommendedName>
</protein>
<organism evidence="2 3">
    <name type="scientific">Anabaenopsis circularis NIES-21</name>
    <dbReference type="NCBI Taxonomy" id="1085406"/>
    <lineage>
        <taxon>Bacteria</taxon>
        <taxon>Bacillati</taxon>
        <taxon>Cyanobacteriota</taxon>
        <taxon>Cyanophyceae</taxon>
        <taxon>Nostocales</taxon>
        <taxon>Nodulariaceae</taxon>
        <taxon>Anabaenopsis</taxon>
    </lineage>
</organism>
<gene>
    <name evidence="2" type="ORF">NIES21_57630</name>
</gene>
<keyword evidence="3" id="KW-1185">Reference proteome</keyword>
<reference evidence="2 3" key="1">
    <citation type="submission" date="2017-06" db="EMBL/GenBank/DDBJ databases">
        <title>Genome sequencing of cyanobaciteial culture collection at National Institute for Environmental Studies (NIES).</title>
        <authorList>
            <person name="Hirose Y."/>
            <person name="Shimura Y."/>
            <person name="Fujisawa T."/>
            <person name="Nakamura Y."/>
            <person name="Kawachi M."/>
        </authorList>
    </citation>
    <scope>NUCLEOTIDE SEQUENCE [LARGE SCALE GENOMIC DNA]</scope>
    <source>
        <strain evidence="2 3">NIES-21</strain>
        <plasmid evidence="3">Plasmid1 dna</plasmid>
    </source>
</reference>
<accession>A0A1Z4GQX9</accession>
<keyword evidence="2" id="KW-0614">Plasmid</keyword>
<sequence length="190" mass="21765">MAMDITTKRFLLRDFVQEDEPAFLGYHADPRYAEFCSPEEVTPDFTYQLFQRFIQWATEVPRCNYQLAIVDHRNLELIGCGGLRQDGYAAGQAELGIELAPQHWGRYAYAIEVGKALIDFGFRDLGLKEIIGLSVSANLRVSRLAERYGFQVIGTQPGSIWMHMQGQSQIKWQLTRESWEHLFPLSSSVN</sequence>
<feature type="domain" description="N-acetyltransferase" evidence="1">
    <location>
        <begin position="9"/>
        <end position="151"/>
    </location>
</feature>
<dbReference type="Pfam" id="PF13302">
    <property type="entry name" value="Acetyltransf_3"/>
    <property type="match status" value="1"/>
</dbReference>
<dbReference type="PANTHER" id="PTHR43792">
    <property type="entry name" value="GNAT FAMILY, PUTATIVE (AFU_ORTHOLOGUE AFUA_3G00765)-RELATED-RELATED"/>
    <property type="match status" value="1"/>
</dbReference>
<dbReference type="SUPFAM" id="SSF55729">
    <property type="entry name" value="Acyl-CoA N-acyltransferases (Nat)"/>
    <property type="match status" value="1"/>
</dbReference>
<name>A0A1Z4GQX9_9CYAN</name>
<proteinExistence type="predicted"/>
<dbReference type="InterPro" id="IPR051531">
    <property type="entry name" value="N-acetyltransferase"/>
</dbReference>
<dbReference type="Proteomes" id="UP000218287">
    <property type="component" value="Plasmid Plasmid1 dna"/>
</dbReference>
<dbReference type="EMBL" id="AP018175">
    <property type="protein sequence ID" value="BAY19893.1"/>
    <property type="molecule type" value="Genomic_DNA"/>
</dbReference>
<evidence type="ECO:0000313" key="3">
    <source>
        <dbReference type="Proteomes" id="UP000218287"/>
    </source>
</evidence>
<dbReference type="Gene3D" id="3.40.630.30">
    <property type="match status" value="1"/>
</dbReference>
<evidence type="ECO:0000259" key="1">
    <source>
        <dbReference type="Pfam" id="PF13302"/>
    </source>
</evidence>
<dbReference type="GO" id="GO:0016747">
    <property type="term" value="F:acyltransferase activity, transferring groups other than amino-acyl groups"/>
    <property type="evidence" value="ECO:0007669"/>
    <property type="project" value="InterPro"/>
</dbReference>
<dbReference type="PANTHER" id="PTHR43792:SF1">
    <property type="entry name" value="N-ACETYLTRANSFERASE DOMAIN-CONTAINING PROTEIN"/>
    <property type="match status" value="1"/>
</dbReference>
<geneLocation type="plasmid" evidence="3">
    <name>Plasmid1 dna</name>
</geneLocation>
<dbReference type="AlphaFoldDB" id="A0A1Z4GQX9"/>
<dbReference type="InterPro" id="IPR016181">
    <property type="entry name" value="Acyl_CoA_acyltransferase"/>
</dbReference>